<organism evidence="1 2">
    <name type="scientific">Exidia glandulosa HHB12029</name>
    <dbReference type="NCBI Taxonomy" id="1314781"/>
    <lineage>
        <taxon>Eukaryota</taxon>
        <taxon>Fungi</taxon>
        <taxon>Dikarya</taxon>
        <taxon>Basidiomycota</taxon>
        <taxon>Agaricomycotina</taxon>
        <taxon>Agaricomycetes</taxon>
        <taxon>Auriculariales</taxon>
        <taxon>Exidiaceae</taxon>
        <taxon>Exidia</taxon>
    </lineage>
</organism>
<evidence type="ECO:0000313" key="1">
    <source>
        <dbReference type="EMBL" id="KZV90927.1"/>
    </source>
</evidence>
<evidence type="ECO:0000313" key="2">
    <source>
        <dbReference type="Proteomes" id="UP000077266"/>
    </source>
</evidence>
<keyword evidence="2" id="KW-1185">Reference proteome</keyword>
<dbReference type="Proteomes" id="UP000077266">
    <property type="component" value="Unassembled WGS sequence"/>
</dbReference>
<dbReference type="EMBL" id="KV426038">
    <property type="protein sequence ID" value="KZV90927.1"/>
    <property type="molecule type" value="Genomic_DNA"/>
</dbReference>
<sequence>MTFLIELANTARALPPELKSLTLEQLILFADICSDYVEDSVGDNNAGVASGARQHGDARSGFAATLNNATPLPSAISELMASHTTLSASVVDTLWAVTQPLLPAQLPSGTPLESVNSDK</sequence>
<gene>
    <name evidence="1" type="ORF">EXIGLDRAFT_770385</name>
</gene>
<reference evidence="1 2" key="1">
    <citation type="journal article" date="2016" name="Mol. Biol. Evol.">
        <title>Comparative Genomics of Early-Diverging Mushroom-Forming Fungi Provides Insights into the Origins of Lignocellulose Decay Capabilities.</title>
        <authorList>
            <person name="Nagy L.G."/>
            <person name="Riley R."/>
            <person name="Tritt A."/>
            <person name="Adam C."/>
            <person name="Daum C."/>
            <person name="Floudas D."/>
            <person name="Sun H."/>
            <person name="Yadav J.S."/>
            <person name="Pangilinan J."/>
            <person name="Larsson K.H."/>
            <person name="Matsuura K."/>
            <person name="Barry K."/>
            <person name="Labutti K."/>
            <person name="Kuo R."/>
            <person name="Ohm R.A."/>
            <person name="Bhattacharya S.S."/>
            <person name="Shirouzu T."/>
            <person name="Yoshinaga Y."/>
            <person name="Martin F.M."/>
            <person name="Grigoriev I.V."/>
            <person name="Hibbett D.S."/>
        </authorList>
    </citation>
    <scope>NUCLEOTIDE SEQUENCE [LARGE SCALE GENOMIC DNA]</scope>
    <source>
        <strain evidence="1 2">HHB12029</strain>
    </source>
</reference>
<accession>A0A165GS47</accession>
<protein>
    <submittedName>
        <fullName evidence="1">Uncharacterized protein</fullName>
    </submittedName>
</protein>
<dbReference type="AlphaFoldDB" id="A0A165GS47"/>
<proteinExistence type="predicted"/>
<dbReference type="InParanoid" id="A0A165GS47"/>
<name>A0A165GS47_EXIGL</name>